<dbReference type="Gene3D" id="2.40.30.170">
    <property type="match status" value="1"/>
</dbReference>
<feature type="domain" description="Multidrug resistance protein MdtA-like C-terminal permuted SH3" evidence="2">
    <location>
        <begin position="167"/>
        <end position="226"/>
    </location>
</feature>
<dbReference type="Proteomes" id="UP000231450">
    <property type="component" value="Unassembled WGS sequence"/>
</dbReference>
<dbReference type="Gene3D" id="2.40.50.100">
    <property type="match status" value="1"/>
</dbReference>
<dbReference type="Gene3D" id="2.40.420.20">
    <property type="match status" value="1"/>
</dbReference>
<evidence type="ECO:0000259" key="2">
    <source>
        <dbReference type="Pfam" id="PF25967"/>
    </source>
</evidence>
<dbReference type="SUPFAM" id="SSF111369">
    <property type="entry name" value="HlyD-like secretion proteins"/>
    <property type="match status" value="1"/>
</dbReference>
<sequence>MGFASSNSSKNLELKQATPRQIDIDLYEGQVKQAQASVSAASEQLSQAILRSPINGKVSQIDIKIGEITGANSNAISVINTQNFDIEADIPETDIGKISILNPVEITYDAFSEDPIKMDVIASIDPAEISIEGVVYYKVTITLDEQDDKLRSGLTANINIISKQKENVIAIPQRAVIEKIEGEKIAKILKGSTVSEIQIETGLRSTDGNIEILSGINEGDVVITAETK</sequence>
<dbReference type="InterPro" id="IPR006143">
    <property type="entry name" value="RND_pump_MFP"/>
</dbReference>
<protein>
    <recommendedName>
        <fullName evidence="2">Multidrug resistance protein MdtA-like C-terminal permuted SH3 domain-containing protein</fullName>
    </recommendedName>
</protein>
<comment type="similarity">
    <text evidence="1">Belongs to the membrane fusion protein (MFP) (TC 8.A.1) family.</text>
</comment>
<gene>
    <name evidence="3" type="ORF">COU81_00255</name>
</gene>
<name>A0A2M8KF37_9BACT</name>
<dbReference type="GO" id="GO:0015562">
    <property type="term" value="F:efflux transmembrane transporter activity"/>
    <property type="evidence" value="ECO:0007669"/>
    <property type="project" value="TreeGrafter"/>
</dbReference>
<dbReference type="GO" id="GO:1990281">
    <property type="term" value="C:efflux pump complex"/>
    <property type="evidence" value="ECO:0007669"/>
    <property type="project" value="TreeGrafter"/>
</dbReference>
<evidence type="ECO:0000256" key="1">
    <source>
        <dbReference type="ARBA" id="ARBA00009477"/>
    </source>
</evidence>
<dbReference type="PANTHER" id="PTHR30469">
    <property type="entry name" value="MULTIDRUG RESISTANCE PROTEIN MDTA"/>
    <property type="match status" value="1"/>
</dbReference>
<dbReference type="AlphaFoldDB" id="A0A2M8KF37"/>
<dbReference type="EMBL" id="PFDW01000006">
    <property type="protein sequence ID" value="PJE58525.1"/>
    <property type="molecule type" value="Genomic_DNA"/>
</dbReference>
<dbReference type="Gene3D" id="1.10.287.470">
    <property type="entry name" value="Helix hairpin bin"/>
    <property type="match status" value="1"/>
</dbReference>
<accession>A0A2M8KF37</accession>
<proteinExistence type="inferred from homology"/>
<dbReference type="Pfam" id="PF25967">
    <property type="entry name" value="RND-MFP_C"/>
    <property type="match status" value="1"/>
</dbReference>
<reference evidence="4" key="1">
    <citation type="submission" date="2017-09" db="EMBL/GenBank/DDBJ databases">
        <title>Depth-based differentiation of microbial function through sediment-hosted aquifers and enrichment of novel symbionts in the deep terrestrial subsurface.</title>
        <authorList>
            <person name="Probst A.J."/>
            <person name="Ladd B."/>
            <person name="Jarett J.K."/>
            <person name="Geller-Mcgrath D.E."/>
            <person name="Sieber C.M.K."/>
            <person name="Emerson J.B."/>
            <person name="Anantharaman K."/>
            <person name="Thomas B.C."/>
            <person name="Malmstrom R."/>
            <person name="Stieglmeier M."/>
            <person name="Klingl A."/>
            <person name="Woyke T."/>
            <person name="Ryan C.M."/>
            <person name="Banfield J.F."/>
        </authorList>
    </citation>
    <scope>NUCLEOTIDE SEQUENCE [LARGE SCALE GENOMIC DNA]</scope>
</reference>
<comment type="caution">
    <text evidence="3">The sequence shown here is derived from an EMBL/GenBank/DDBJ whole genome shotgun (WGS) entry which is preliminary data.</text>
</comment>
<dbReference type="NCBIfam" id="TIGR01730">
    <property type="entry name" value="RND_mfp"/>
    <property type="match status" value="1"/>
</dbReference>
<organism evidence="3 4">
    <name type="scientific">Candidatus Portnoybacteria bacterium CG10_big_fil_rev_8_21_14_0_10_36_7</name>
    <dbReference type="NCBI Taxonomy" id="1974812"/>
    <lineage>
        <taxon>Bacteria</taxon>
        <taxon>Candidatus Portnoyibacteriota</taxon>
    </lineage>
</organism>
<dbReference type="InterPro" id="IPR058627">
    <property type="entry name" value="MdtA-like_C"/>
</dbReference>
<evidence type="ECO:0000313" key="4">
    <source>
        <dbReference type="Proteomes" id="UP000231450"/>
    </source>
</evidence>
<dbReference type="PANTHER" id="PTHR30469:SF33">
    <property type="entry name" value="SLR1207 PROTEIN"/>
    <property type="match status" value="1"/>
</dbReference>
<evidence type="ECO:0000313" key="3">
    <source>
        <dbReference type="EMBL" id="PJE58525.1"/>
    </source>
</evidence>